<keyword evidence="3" id="KW-1185">Reference proteome</keyword>
<dbReference type="GO" id="GO:0033615">
    <property type="term" value="P:mitochondrial proton-transporting ATP synthase complex assembly"/>
    <property type="evidence" value="ECO:0007669"/>
    <property type="project" value="TreeGrafter"/>
</dbReference>
<sequence length="250" mass="28930">KRTKDDEFVPELLGRPIGFSQPPIPGDNSREDHRTLSQRRQDFLDYDKHLLRRKVMTKQAATPYFKDWSNMRFHKGKMFLANPRIFKADAALFFPNFQGYTLETPSKLQDTTNVLLGKLSVVAVYSSQWALDQVNTFLNVNENPELHKILKKSGGMAQKVDINVEDNMLKRAILRMFLGRVKRTTTTKWGNYFLVDRAISDEIKDTIGVLNSKVGYVYLVDQECRIRWAACANAHDEEREYLVNGLKKLL</sequence>
<proteinExistence type="predicted"/>
<reference evidence="2" key="1">
    <citation type="journal article" date="2020" name="Stud. Mycol.">
        <title>101 Dothideomycetes genomes: a test case for predicting lifestyles and emergence of pathogens.</title>
        <authorList>
            <person name="Haridas S."/>
            <person name="Albert R."/>
            <person name="Binder M."/>
            <person name="Bloem J."/>
            <person name="Labutti K."/>
            <person name="Salamov A."/>
            <person name="Andreopoulos B."/>
            <person name="Baker S."/>
            <person name="Barry K."/>
            <person name="Bills G."/>
            <person name="Bluhm B."/>
            <person name="Cannon C."/>
            <person name="Castanera R."/>
            <person name="Culley D."/>
            <person name="Daum C."/>
            <person name="Ezra D."/>
            <person name="Gonzalez J."/>
            <person name="Henrissat B."/>
            <person name="Kuo A."/>
            <person name="Liang C."/>
            <person name="Lipzen A."/>
            <person name="Lutzoni F."/>
            <person name="Magnuson J."/>
            <person name="Mondo S."/>
            <person name="Nolan M."/>
            <person name="Ohm R."/>
            <person name="Pangilinan J."/>
            <person name="Park H.-J."/>
            <person name="Ramirez L."/>
            <person name="Alfaro M."/>
            <person name="Sun H."/>
            <person name="Tritt A."/>
            <person name="Yoshinaga Y."/>
            <person name="Zwiers L.-H."/>
            <person name="Turgeon B."/>
            <person name="Goodwin S."/>
            <person name="Spatafora J."/>
            <person name="Crous P."/>
            <person name="Grigoriev I."/>
        </authorList>
    </citation>
    <scope>NUCLEOTIDE SEQUENCE</scope>
    <source>
        <strain evidence="2">CBS 121410</strain>
    </source>
</reference>
<name>A0A6A5YB77_9PEZI</name>
<dbReference type="PANTHER" id="PTHR28106">
    <property type="entry name" value="MITOCHONDRIAL ATPASE COMPLEX SUBUNIT ATP10"/>
    <property type="match status" value="1"/>
</dbReference>
<feature type="non-terminal residue" evidence="2">
    <location>
        <position position="250"/>
    </location>
</feature>
<dbReference type="InterPro" id="IPR007849">
    <property type="entry name" value="ATP10"/>
</dbReference>
<dbReference type="PANTHER" id="PTHR28106:SF1">
    <property type="entry name" value="MITOCHONDRIAL ATPASE COMPLEX SUBUNIT ATP10"/>
    <property type="match status" value="1"/>
</dbReference>
<protein>
    <recommendedName>
        <fullName evidence="4">Mitochondrial ATPase complex subunit ATP10</fullName>
    </recommendedName>
</protein>
<dbReference type="Proteomes" id="UP000799776">
    <property type="component" value="Unassembled WGS sequence"/>
</dbReference>
<organism evidence="2 3">
    <name type="scientific">Saccharata proteae CBS 121410</name>
    <dbReference type="NCBI Taxonomy" id="1314787"/>
    <lineage>
        <taxon>Eukaryota</taxon>
        <taxon>Fungi</taxon>
        <taxon>Dikarya</taxon>
        <taxon>Ascomycota</taxon>
        <taxon>Pezizomycotina</taxon>
        <taxon>Dothideomycetes</taxon>
        <taxon>Dothideomycetes incertae sedis</taxon>
        <taxon>Botryosphaeriales</taxon>
        <taxon>Saccharataceae</taxon>
        <taxon>Saccharata</taxon>
    </lineage>
</organism>
<feature type="region of interest" description="Disordered" evidence="1">
    <location>
        <begin position="1"/>
        <end position="35"/>
    </location>
</feature>
<evidence type="ECO:0000313" key="3">
    <source>
        <dbReference type="Proteomes" id="UP000799776"/>
    </source>
</evidence>
<feature type="non-terminal residue" evidence="2">
    <location>
        <position position="1"/>
    </location>
</feature>
<gene>
    <name evidence="2" type="ORF">K490DRAFT_20786</name>
</gene>
<dbReference type="AlphaFoldDB" id="A0A6A5YB77"/>
<dbReference type="EMBL" id="ML978715">
    <property type="protein sequence ID" value="KAF2088746.1"/>
    <property type="molecule type" value="Genomic_DNA"/>
</dbReference>
<evidence type="ECO:0000256" key="1">
    <source>
        <dbReference type="SAM" id="MobiDB-lite"/>
    </source>
</evidence>
<evidence type="ECO:0000313" key="2">
    <source>
        <dbReference type="EMBL" id="KAF2088746.1"/>
    </source>
</evidence>
<dbReference type="Pfam" id="PF05176">
    <property type="entry name" value="ATP-synt_10"/>
    <property type="match status" value="1"/>
</dbReference>
<accession>A0A6A5YB77</accession>
<evidence type="ECO:0008006" key="4">
    <source>
        <dbReference type="Google" id="ProtNLM"/>
    </source>
</evidence>
<dbReference type="GO" id="GO:0005743">
    <property type="term" value="C:mitochondrial inner membrane"/>
    <property type="evidence" value="ECO:0007669"/>
    <property type="project" value="TreeGrafter"/>
</dbReference>
<dbReference type="OrthoDB" id="17089at2759"/>